<dbReference type="PROSITE" id="PS51184">
    <property type="entry name" value="JMJC"/>
    <property type="match status" value="1"/>
</dbReference>
<dbReference type="EnsemblMetazoa" id="GAUT008810-RA">
    <property type="protein sequence ID" value="GAUT008810-PA"/>
    <property type="gene ID" value="GAUT008810"/>
</dbReference>
<dbReference type="InterPro" id="IPR003347">
    <property type="entry name" value="JmjC_dom"/>
</dbReference>
<proteinExistence type="predicted"/>
<evidence type="ECO:0000256" key="2">
    <source>
        <dbReference type="ARBA" id="ARBA00022490"/>
    </source>
</evidence>
<dbReference type="SMART" id="SM00558">
    <property type="entry name" value="JmjC"/>
    <property type="match status" value="1"/>
</dbReference>
<accession>A0A1A9ULY1</accession>
<organism evidence="5 6">
    <name type="scientific">Glossina austeni</name>
    <name type="common">Savannah tsetse fly</name>
    <dbReference type="NCBI Taxonomy" id="7395"/>
    <lineage>
        <taxon>Eukaryota</taxon>
        <taxon>Metazoa</taxon>
        <taxon>Ecdysozoa</taxon>
        <taxon>Arthropoda</taxon>
        <taxon>Hexapoda</taxon>
        <taxon>Insecta</taxon>
        <taxon>Pterygota</taxon>
        <taxon>Neoptera</taxon>
        <taxon>Endopterygota</taxon>
        <taxon>Diptera</taxon>
        <taxon>Brachycera</taxon>
        <taxon>Muscomorpha</taxon>
        <taxon>Hippoboscoidea</taxon>
        <taxon>Glossinidae</taxon>
        <taxon>Glossina</taxon>
    </lineage>
</organism>
<keyword evidence="2" id="KW-0963">Cytoplasm</keyword>
<comment type="subcellular location">
    <subcellularLocation>
        <location evidence="1">Cytoplasm</location>
    </subcellularLocation>
</comment>
<name>A0A1A9ULY1_GLOAU</name>
<comment type="function">
    <text evidence="3">May play a role in cellular stress response.</text>
</comment>
<evidence type="ECO:0000256" key="1">
    <source>
        <dbReference type="ARBA" id="ARBA00004496"/>
    </source>
</evidence>
<keyword evidence="6" id="KW-1185">Reference proteome</keyword>
<dbReference type="PANTHER" id="PTHR12461">
    <property type="entry name" value="HYPOXIA-INDUCIBLE FACTOR 1 ALPHA INHIBITOR-RELATED"/>
    <property type="match status" value="1"/>
</dbReference>
<feature type="domain" description="JmjC" evidence="4">
    <location>
        <begin position="85"/>
        <end position="247"/>
    </location>
</feature>
<dbReference type="SUPFAM" id="SSF51197">
    <property type="entry name" value="Clavaminate synthase-like"/>
    <property type="match status" value="1"/>
</dbReference>
<protein>
    <submittedName>
        <fullName evidence="5">JmjC domain-containing protein</fullName>
    </submittedName>
</protein>
<dbReference type="Gene3D" id="2.60.120.650">
    <property type="entry name" value="Cupin"/>
    <property type="match status" value="1"/>
</dbReference>
<dbReference type="Proteomes" id="UP000078200">
    <property type="component" value="Unassembled WGS sequence"/>
</dbReference>
<evidence type="ECO:0000259" key="4">
    <source>
        <dbReference type="PROSITE" id="PS51184"/>
    </source>
</evidence>
<dbReference type="AlphaFoldDB" id="A0A1A9ULY1"/>
<dbReference type="InterPro" id="IPR041667">
    <property type="entry name" value="Cupin_8"/>
</dbReference>
<evidence type="ECO:0000313" key="5">
    <source>
        <dbReference type="EnsemblMetazoa" id="GAUT008810-PA"/>
    </source>
</evidence>
<dbReference type="VEuPathDB" id="VectorBase:GAUT008810"/>
<dbReference type="STRING" id="7395.A0A1A9ULY1"/>
<evidence type="ECO:0000256" key="3">
    <source>
        <dbReference type="ARBA" id="ARBA00037342"/>
    </source>
</evidence>
<sequence>MDDCSLKVREIVLNTRKPIILRSYKPKWTCFQNGIDGWCRNLDRHAQEPLAFECMSAKDSKTPQWERKRVIKQMTATDFLKYNCESMWLGLNYKRVHELPSICSENINFACFGFPEAHKDCTFWLSSKNQNTPCHYDTYGCNIVVQIYGKKSWLLFPPSTNLTASRIPYEESSVYCLENFYAPHSKEFPELLQLSEHAYQVVLEPNDILIIPRHWWHYVEALETSLSLNSWIPLDVDIESQIEECIVKYLIENFTRNSSANIKGYVMNPNQLTEIIDDDEEVFKILNVLLEEKQSLLSGKKGGSLQTAYSYQYINEEETCNLLKNFENITQVPKLTLADYEKLIKTNSERYRYEEGSSSKPINDLQEWLICSICSPAVVNVIKNNLFKRWKKGRL</sequence>
<dbReference type="GO" id="GO:0005737">
    <property type="term" value="C:cytoplasm"/>
    <property type="evidence" value="ECO:0007669"/>
    <property type="project" value="UniProtKB-SubCell"/>
</dbReference>
<reference evidence="5" key="1">
    <citation type="submission" date="2020-05" db="UniProtKB">
        <authorList>
            <consortium name="EnsemblMetazoa"/>
        </authorList>
    </citation>
    <scope>IDENTIFICATION</scope>
    <source>
        <strain evidence="5">TTRI</strain>
    </source>
</reference>
<dbReference type="PANTHER" id="PTHR12461:SF43">
    <property type="entry name" value="HSPB1-ASSOCIATED PROTEIN 1"/>
    <property type="match status" value="1"/>
</dbReference>
<dbReference type="Pfam" id="PF13621">
    <property type="entry name" value="Cupin_8"/>
    <property type="match status" value="1"/>
</dbReference>
<evidence type="ECO:0000313" key="6">
    <source>
        <dbReference type="Proteomes" id="UP000078200"/>
    </source>
</evidence>